<dbReference type="AlphaFoldDB" id="A0AAV5JBF8"/>
<protein>
    <submittedName>
        <fullName evidence="1">Uncharacterized protein</fullName>
    </submittedName>
</protein>
<evidence type="ECO:0000313" key="1">
    <source>
        <dbReference type="EMBL" id="GKV07780.1"/>
    </source>
</evidence>
<name>A0AAV5JBF8_9ROSI</name>
<proteinExistence type="predicted"/>
<organism evidence="1 2">
    <name type="scientific">Rubroshorea leprosula</name>
    <dbReference type="NCBI Taxonomy" id="152421"/>
    <lineage>
        <taxon>Eukaryota</taxon>
        <taxon>Viridiplantae</taxon>
        <taxon>Streptophyta</taxon>
        <taxon>Embryophyta</taxon>
        <taxon>Tracheophyta</taxon>
        <taxon>Spermatophyta</taxon>
        <taxon>Magnoliopsida</taxon>
        <taxon>eudicotyledons</taxon>
        <taxon>Gunneridae</taxon>
        <taxon>Pentapetalae</taxon>
        <taxon>rosids</taxon>
        <taxon>malvids</taxon>
        <taxon>Malvales</taxon>
        <taxon>Dipterocarpaceae</taxon>
        <taxon>Rubroshorea</taxon>
    </lineage>
</organism>
<sequence>MDGCLWGMLDLDLGVYLLLLIMSNLSTHRQDVMSLLP</sequence>
<reference evidence="1 2" key="1">
    <citation type="journal article" date="2021" name="Commun. Biol.">
        <title>The genome of Shorea leprosula (Dipterocarpaceae) highlights the ecological relevance of drought in aseasonal tropical rainforests.</title>
        <authorList>
            <person name="Ng K.K.S."/>
            <person name="Kobayashi M.J."/>
            <person name="Fawcett J.A."/>
            <person name="Hatakeyama M."/>
            <person name="Paape T."/>
            <person name="Ng C.H."/>
            <person name="Ang C.C."/>
            <person name="Tnah L.H."/>
            <person name="Lee C.T."/>
            <person name="Nishiyama T."/>
            <person name="Sese J."/>
            <person name="O'Brien M.J."/>
            <person name="Copetti D."/>
            <person name="Mohd Noor M.I."/>
            <person name="Ong R.C."/>
            <person name="Putra M."/>
            <person name="Sireger I.Z."/>
            <person name="Indrioko S."/>
            <person name="Kosugi Y."/>
            <person name="Izuno A."/>
            <person name="Isagi Y."/>
            <person name="Lee S.L."/>
            <person name="Shimizu K.K."/>
        </authorList>
    </citation>
    <scope>NUCLEOTIDE SEQUENCE [LARGE SCALE GENOMIC DNA]</scope>
    <source>
        <strain evidence="1">214</strain>
    </source>
</reference>
<accession>A0AAV5JBF8</accession>
<comment type="caution">
    <text evidence="1">The sequence shown here is derived from an EMBL/GenBank/DDBJ whole genome shotgun (WGS) entry which is preliminary data.</text>
</comment>
<dbReference type="Proteomes" id="UP001054252">
    <property type="component" value="Unassembled WGS sequence"/>
</dbReference>
<gene>
    <name evidence="1" type="ORF">SLEP1_g19501</name>
</gene>
<keyword evidence="2" id="KW-1185">Reference proteome</keyword>
<evidence type="ECO:0000313" key="2">
    <source>
        <dbReference type="Proteomes" id="UP001054252"/>
    </source>
</evidence>
<dbReference type="EMBL" id="BPVZ01000028">
    <property type="protein sequence ID" value="GKV07780.1"/>
    <property type="molecule type" value="Genomic_DNA"/>
</dbReference>